<comment type="caution">
    <text evidence="2">The sequence shown here is derived from an EMBL/GenBank/DDBJ whole genome shotgun (WGS) entry which is preliminary data.</text>
</comment>
<dbReference type="Proteomes" id="UP001341840">
    <property type="component" value="Unassembled WGS sequence"/>
</dbReference>
<evidence type="ECO:0000256" key="1">
    <source>
        <dbReference type="SAM" id="MobiDB-lite"/>
    </source>
</evidence>
<feature type="compositionally biased region" description="Acidic residues" evidence="1">
    <location>
        <begin position="22"/>
        <end position="36"/>
    </location>
</feature>
<reference evidence="2 3" key="1">
    <citation type="journal article" date="2023" name="Plants (Basel)">
        <title>Bridging the Gap: Combining Genomics and Transcriptomics Approaches to Understand Stylosanthes scabra, an Orphan Legume from the Brazilian Caatinga.</title>
        <authorList>
            <person name="Ferreira-Neto J.R.C."/>
            <person name="da Silva M.D."/>
            <person name="Binneck E."/>
            <person name="de Melo N.F."/>
            <person name="da Silva R.H."/>
            <person name="de Melo A.L.T.M."/>
            <person name="Pandolfi V."/>
            <person name="Bustamante F.O."/>
            <person name="Brasileiro-Vidal A.C."/>
            <person name="Benko-Iseppon A.M."/>
        </authorList>
    </citation>
    <scope>NUCLEOTIDE SEQUENCE [LARGE SCALE GENOMIC DNA]</scope>
    <source>
        <tissue evidence="2">Leaves</tissue>
    </source>
</reference>
<gene>
    <name evidence="2" type="ORF">PIB30_008686</name>
</gene>
<keyword evidence="3" id="KW-1185">Reference proteome</keyword>
<accession>A0ABU6T4V4</accession>
<name>A0ABU6T4V4_9FABA</name>
<evidence type="ECO:0000313" key="3">
    <source>
        <dbReference type="Proteomes" id="UP001341840"/>
    </source>
</evidence>
<feature type="region of interest" description="Disordered" evidence="1">
    <location>
        <begin position="131"/>
        <end position="169"/>
    </location>
</feature>
<feature type="region of interest" description="Disordered" evidence="1">
    <location>
        <begin position="1"/>
        <end position="80"/>
    </location>
</feature>
<evidence type="ECO:0000313" key="2">
    <source>
        <dbReference type="EMBL" id="MED6143739.1"/>
    </source>
</evidence>
<dbReference type="EMBL" id="JASCZI010090640">
    <property type="protein sequence ID" value="MED6143739.1"/>
    <property type="molecule type" value="Genomic_DNA"/>
</dbReference>
<sequence length="169" mass="19151">MRAQSGKTARKKQEGKEKKLEDDSDSVDSDTEEDSEERGFLWLQRHKRKKLPPNLKRCKVEPATQLGPQPQPEPVEKTVESVVAKVQEKEIAPEISKIQPRALGPMMVAPMAAQAASVSSQKEEYDLNKAFDLGFGTPMPQQQPRVLRPRRLPRRTRKLCNPIRPTTSE</sequence>
<organism evidence="2 3">
    <name type="scientific">Stylosanthes scabra</name>
    <dbReference type="NCBI Taxonomy" id="79078"/>
    <lineage>
        <taxon>Eukaryota</taxon>
        <taxon>Viridiplantae</taxon>
        <taxon>Streptophyta</taxon>
        <taxon>Embryophyta</taxon>
        <taxon>Tracheophyta</taxon>
        <taxon>Spermatophyta</taxon>
        <taxon>Magnoliopsida</taxon>
        <taxon>eudicotyledons</taxon>
        <taxon>Gunneridae</taxon>
        <taxon>Pentapetalae</taxon>
        <taxon>rosids</taxon>
        <taxon>fabids</taxon>
        <taxon>Fabales</taxon>
        <taxon>Fabaceae</taxon>
        <taxon>Papilionoideae</taxon>
        <taxon>50 kb inversion clade</taxon>
        <taxon>dalbergioids sensu lato</taxon>
        <taxon>Dalbergieae</taxon>
        <taxon>Pterocarpus clade</taxon>
        <taxon>Stylosanthes</taxon>
    </lineage>
</organism>
<protein>
    <submittedName>
        <fullName evidence="2">Uncharacterized protein</fullName>
    </submittedName>
</protein>
<feature type="compositionally biased region" description="Basic and acidic residues" evidence="1">
    <location>
        <begin position="11"/>
        <end position="21"/>
    </location>
</feature>
<proteinExistence type="predicted"/>
<feature type="compositionally biased region" description="Basic residues" evidence="1">
    <location>
        <begin position="147"/>
        <end position="158"/>
    </location>
</feature>